<protein>
    <recommendedName>
        <fullName evidence="5">EF-hand domain-containing protein</fullName>
    </recommendedName>
</protein>
<evidence type="ECO:0000256" key="1">
    <source>
        <dbReference type="SAM" id="MobiDB-lite"/>
    </source>
</evidence>
<dbReference type="RefSeq" id="WP_146957721.1">
    <property type="nucleotide sequence ID" value="NZ_CP042467.1"/>
</dbReference>
<name>A0A5B8XMF5_9DELT</name>
<organism evidence="3 4">
    <name type="scientific">Microvenator marinus</name>
    <dbReference type="NCBI Taxonomy" id="2600177"/>
    <lineage>
        <taxon>Bacteria</taxon>
        <taxon>Deltaproteobacteria</taxon>
        <taxon>Bradymonadales</taxon>
        <taxon>Microvenatoraceae</taxon>
        <taxon>Microvenator</taxon>
    </lineage>
</organism>
<dbReference type="KEGG" id="bbae:FRD01_03615"/>
<reference evidence="3 4" key="1">
    <citation type="submission" date="2019-08" db="EMBL/GenBank/DDBJ databases">
        <authorList>
            <person name="Liang Q."/>
        </authorList>
    </citation>
    <scope>NUCLEOTIDE SEQUENCE [LARGE SCALE GENOMIC DNA]</scope>
    <source>
        <strain evidence="3 4">V1718</strain>
    </source>
</reference>
<sequence length="180" mass="20077">MTLRIALSLTLILLSMGMGTSASAHELPIERQMVLDWSDEALGAMLVYREPPGPRSDRLKSMFDANRDSRISPAEARKMGPQLYMRATHKLAFKVNKKPVMPVLVETKVVRERTGGFSVAFLISFEQGSEFEVSVIDEPGVIPLNIAPLPSQNSQGFTELHPGQSKVFRLREDDEKVSKH</sequence>
<dbReference type="Proteomes" id="UP000321595">
    <property type="component" value="Chromosome"/>
</dbReference>
<feature type="region of interest" description="Disordered" evidence="1">
    <location>
        <begin position="152"/>
        <end position="180"/>
    </location>
</feature>
<feature type="chain" id="PRO_5023137665" description="EF-hand domain-containing protein" evidence="2">
    <location>
        <begin position="25"/>
        <end position="180"/>
    </location>
</feature>
<keyword evidence="4" id="KW-1185">Reference proteome</keyword>
<dbReference type="AlphaFoldDB" id="A0A5B8XMF5"/>
<feature type="signal peptide" evidence="2">
    <location>
        <begin position="1"/>
        <end position="24"/>
    </location>
</feature>
<feature type="compositionally biased region" description="Basic and acidic residues" evidence="1">
    <location>
        <begin position="169"/>
        <end position="180"/>
    </location>
</feature>
<evidence type="ECO:0000313" key="3">
    <source>
        <dbReference type="EMBL" id="QED26351.1"/>
    </source>
</evidence>
<keyword evidence="2" id="KW-0732">Signal</keyword>
<dbReference type="EMBL" id="CP042467">
    <property type="protein sequence ID" value="QED26351.1"/>
    <property type="molecule type" value="Genomic_DNA"/>
</dbReference>
<evidence type="ECO:0000256" key="2">
    <source>
        <dbReference type="SAM" id="SignalP"/>
    </source>
</evidence>
<evidence type="ECO:0000313" key="4">
    <source>
        <dbReference type="Proteomes" id="UP000321595"/>
    </source>
</evidence>
<gene>
    <name evidence="3" type="ORF">FRD01_03615</name>
</gene>
<accession>A0A5B8XMF5</accession>
<proteinExistence type="predicted"/>
<evidence type="ECO:0008006" key="5">
    <source>
        <dbReference type="Google" id="ProtNLM"/>
    </source>
</evidence>